<sequence>MFLFGWRTMPKGSQGQAFRCPLLAAAAIAAAFTLPAYAGQIDEMPYIKAWAYAQAIEDYCFGDAPDERLEPAAVAQAALAGISGSSLSTIADNAAKHLRGDQNACQAAADFVARAIAELPQLDAVVAAEKAKQEAEKQSKAAEATRKGDEERASQTAVCKADIADATEREAAAAPNATGPWIGLKALVIKCAPLVQVDASDLLARLEDRIKAQ</sequence>
<dbReference type="AlphaFoldDB" id="A0A1I3UTP2"/>
<evidence type="ECO:0000256" key="1">
    <source>
        <dbReference type="SAM" id="MobiDB-lite"/>
    </source>
</evidence>
<feature type="chain" id="PRO_5009302224" description="HdeA/HdeB family protein" evidence="2">
    <location>
        <begin position="39"/>
        <end position="213"/>
    </location>
</feature>
<reference evidence="3 4" key="1">
    <citation type="submission" date="2016-10" db="EMBL/GenBank/DDBJ databases">
        <authorList>
            <person name="Varghese N."/>
            <person name="Submissions S."/>
        </authorList>
    </citation>
    <scope>NUCLEOTIDE SEQUENCE [LARGE SCALE GENOMIC DNA]</scope>
    <source>
        <strain evidence="3 4">DSM 21822</strain>
    </source>
</reference>
<protein>
    <recommendedName>
        <fullName evidence="5">HdeA/HdeB family protein</fullName>
    </recommendedName>
</protein>
<gene>
    <name evidence="3" type="ORF">SAMN04488498_1018</name>
</gene>
<dbReference type="RefSeq" id="WP_149757022.1">
    <property type="nucleotide sequence ID" value="NZ_BSPE01000002.1"/>
</dbReference>
<evidence type="ECO:0000313" key="3">
    <source>
        <dbReference type="EMBL" id="SFJ86302.1"/>
    </source>
</evidence>
<keyword evidence="2" id="KW-0732">Signal</keyword>
<keyword evidence="4" id="KW-1185">Reference proteome</keyword>
<name>A0A1I3UTP2_9HYPH</name>
<evidence type="ECO:0000313" key="4">
    <source>
        <dbReference type="Proteomes" id="UP000323300"/>
    </source>
</evidence>
<dbReference type="EMBL" id="FOSL01000001">
    <property type="protein sequence ID" value="SFJ86302.1"/>
    <property type="molecule type" value="Genomic_DNA"/>
</dbReference>
<evidence type="ECO:0000256" key="2">
    <source>
        <dbReference type="SAM" id="SignalP"/>
    </source>
</evidence>
<feature type="signal peptide" evidence="2">
    <location>
        <begin position="1"/>
        <end position="38"/>
    </location>
</feature>
<dbReference type="Proteomes" id="UP000323300">
    <property type="component" value="Unassembled WGS sequence"/>
</dbReference>
<proteinExistence type="predicted"/>
<accession>A0A1I3UTP2</accession>
<organism evidence="3 4">
    <name type="scientific">Neomesorhizobium albiziae</name>
    <dbReference type="NCBI Taxonomy" id="335020"/>
    <lineage>
        <taxon>Bacteria</taxon>
        <taxon>Pseudomonadati</taxon>
        <taxon>Pseudomonadota</taxon>
        <taxon>Alphaproteobacteria</taxon>
        <taxon>Hyphomicrobiales</taxon>
        <taxon>Phyllobacteriaceae</taxon>
        <taxon>Neomesorhizobium</taxon>
    </lineage>
</organism>
<feature type="region of interest" description="Disordered" evidence="1">
    <location>
        <begin position="135"/>
        <end position="157"/>
    </location>
</feature>
<evidence type="ECO:0008006" key="5">
    <source>
        <dbReference type="Google" id="ProtNLM"/>
    </source>
</evidence>
<feature type="compositionally biased region" description="Basic and acidic residues" evidence="1">
    <location>
        <begin position="135"/>
        <end position="153"/>
    </location>
</feature>
<dbReference type="OrthoDB" id="8117278at2"/>